<dbReference type="SUPFAM" id="SSF56219">
    <property type="entry name" value="DNase I-like"/>
    <property type="match status" value="1"/>
</dbReference>
<evidence type="ECO:0000256" key="1">
    <source>
        <dbReference type="SAM" id="MobiDB-lite"/>
    </source>
</evidence>
<dbReference type="Pfam" id="PF00078">
    <property type="entry name" value="RVT_1"/>
    <property type="match status" value="1"/>
</dbReference>
<reference evidence="3" key="1">
    <citation type="journal article" date="2022" name="Int. J. Mol. Sci.">
        <title>Draft Genome of Tanacetum Coccineum: Genomic Comparison of Closely Related Tanacetum-Family Plants.</title>
        <authorList>
            <person name="Yamashiro T."/>
            <person name="Shiraishi A."/>
            <person name="Nakayama K."/>
            <person name="Satake H."/>
        </authorList>
    </citation>
    <scope>NUCLEOTIDE SEQUENCE</scope>
</reference>
<dbReference type="InterPro" id="IPR026960">
    <property type="entry name" value="RVT-Znf"/>
</dbReference>
<dbReference type="InterPro" id="IPR036691">
    <property type="entry name" value="Endo/exonu/phosph_ase_sf"/>
</dbReference>
<proteinExistence type="predicted"/>
<dbReference type="InterPro" id="IPR000477">
    <property type="entry name" value="RT_dom"/>
</dbReference>
<feature type="region of interest" description="Disordered" evidence="1">
    <location>
        <begin position="23"/>
        <end position="50"/>
    </location>
</feature>
<evidence type="ECO:0000259" key="2">
    <source>
        <dbReference type="PROSITE" id="PS50878"/>
    </source>
</evidence>
<protein>
    <submittedName>
        <fullName evidence="3">RNA-directed DNA polymerase, eukaryota, reverse transcriptase zinc-binding domain protein</fullName>
    </submittedName>
</protein>
<dbReference type="InterPro" id="IPR043502">
    <property type="entry name" value="DNA/RNA_pol_sf"/>
</dbReference>
<feature type="region of interest" description="Disordered" evidence="1">
    <location>
        <begin position="92"/>
        <end position="145"/>
    </location>
</feature>
<name>A0ABQ5CQZ1_9ASTR</name>
<comment type="caution">
    <text evidence="3">The sequence shown here is derived from an EMBL/GenBank/DDBJ whole genome shotgun (WGS) entry which is preliminary data.</text>
</comment>
<dbReference type="PANTHER" id="PTHR33116">
    <property type="entry name" value="REVERSE TRANSCRIPTASE ZINC-BINDING DOMAIN-CONTAINING PROTEIN-RELATED-RELATED"/>
    <property type="match status" value="1"/>
</dbReference>
<dbReference type="Proteomes" id="UP001151760">
    <property type="component" value="Unassembled WGS sequence"/>
</dbReference>
<keyword evidence="4" id="KW-1185">Reference proteome</keyword>
<dbReference type="GO" id="GO:0003964">
    <property type="term" value="F:RNA-directed DNA polymerase activity"/>
    <property type="evidence" value="ECO:0007669"/>
    <property type="project" value="UniProtKB-KW"/>
</dbReference>
<keyword evidence="3" id="KW-0548">Nucleotidyltransferase</keyword>
<dbReference type="Pfam" id="PF13966">
    <property type="entry name" value="zf-RVT"/>
    <property type="match status" value="1"/>
</dbReference>
<dbReference type="EMBL" id="BQNB010014543">
    <property type="protein sequence ID" value="GJT29450.1"/>
    <property type="molecule type" value="Genomic_DNA"/>
</dbReference>
<evidence type="ECO:0000313" key="3">
    <source>
        <dbReference type="EMBL" id="GJT29450.1"/>
    </source>
</evidence>
<feature type="compositionally biased region" description="Low complexity" evidence="1">
    <location>
        <begin position="117"/>
        <end position="129"/>
    </location>
</feature>
<feature type="compositionally biased region" description="Polar residues" evidence="1">
    <location>
        <begin position="130"/>
        <end position="142"/>
    </location>
</feature>
<dbReference type="Gene3D" id="3.60.10.10">
    <property type="entry name" value="Endonuclease/exonuclease/phosphatase"/>
    <property type="match status" value="1"/>
</dbReference>
<feature type="domain" description="Reverse transcriptase" evidence="2">
    <location>
        <begin position="991"/>
        <end position="1270"/>
    </location>
</feature>
<dbReference type="Pfam" id="PF14111">
    <property type="entry name" value="DUF4283"/>
    <property type="match status" value="1"/>
</dbReference>
<dbReference type="InterPro" id="IPR025558">
    <property type="entry name" value="DUF4283"/>
</dbReference>
<sequence length="1741" mass="200749">MSTIRHNGKRQIKVPIKLVDSDYGTMNAKSKRNNKKKNLKDNNGENKNVGNEIDEVLVENVDCQSMNGEESNLSGKATEEKESEMEAVNGCVDKNESNDSNVQMNSGNKEHEEGIQSSVVEESVEELLSNNGNHEQQGSSDNPIRRNIEEEAMNGGNKASYVNMARKYQSMVNNKLSHIPTVLNDAGNEVVIFDEEIVDEGRRKWELSPCGYFVGYKMYIQELNYHMFRMWGKYGLKKITSIRNGNYVFKFNNESGLLIENGIWIVNNKPMVVQKWDIDVDINKVEPDVLPIWVKLVNLPLEAWTTKGLSAIASRLGKPVIMDSVTTQMCNQGIGRLGYARVLIEVEAKKGLPEVIDIQYFDKENKESITKTVKVIYDWKPPMCSNCKVFGHLEEKCRLKSRKEEVEEILKGRVEVNGEEVRSKKNGGVGIQENKGPNVRSNNVLKRRNMRVVYRVVNKQKEQFAILQDEDEEISKKGPNDNWKKTIDKFVATREEPPLSVTGKWNADMVKYYKEQRSKVHDSCSMNMNYEDEIELDENDVFIDKSANAQFMTQNEVTKQNEVRKLIRNEKLSVCAVLETHMKKDKIDKVCNKVFGNWSWQHNLDMSKKGCRIIVGWNQDYVQCHLMQSTRQTMCYMVEILKSDTKFFCTFIYAANHERDRRELWNELCMYKSIIGDAEWAIMGDMNVTLNTNEHSEGMSYFTQDMREFQDCINEIEMEDLCSSGLQYTWTKNHSPSILICPGLMKKIHRSFRMANYVTDKREFGGIVKAEWEKCVKRHAMYQMVDKLKRLKPLLNKLNWKNGNLFTRVENLKEKLAATQTKIDKEPWNKKLREDEVHLLIEYLEASQDEEKLLCQKAKVEWLKEGDRNSAYFHKVLKGKLNRSKIHKVMGIDGTNYEKDQVGIQFAKHFENFLGNTLDVADMGDEDEQLFKKIDVQDADNMCIEVTNDEIKRALFDIDDNKAPGPDGFTSKNFKKSWEVIKDDFCKAIKEFFRTRKLFGEVNATLITLVPKMQTPLKVTDFRPIACCNVVYKSISKILTNRIKPVLNKLVNQNQSAFLPGRAITDNILLTQELLRGYNNSSGPKRCSLKIDIQKAYDTVSWSFLEKILHYFGFPSTMIQWIMVCISTPKFTICVNGEIFGYFKGGRGLRQGDPISPYIFSLVMEVLNLFLKDKIAKERNFKYHFGCQKLKITHLCFADDLLMLCHGDTTSVSTIKRALEKFSNVSGLHPNMGKSTMFCGSLNEEVRNQILNILPFQLGKLPVKYLGVPLMDKKIGVKDCKNLVDKVRQKLNDWKNKSLSYAGRGQLIASVLSSMQVYWGSVFQIPKTVVKEIESLFKGFLWCNGELTRGKARVAWKDVCLPKEQGGLGLKPLELSVWDAQSYDTDSWCWKTILSLRKLVESHVRFKIGNGRNIYKLSDIVDDKGWKWPEEWIGKYNFLKNKQVPKLAANPDHLMWVNGHGNMVKFNTNQVWAVVRNTGAIVQWDKLVWFSQCILRHTFILWLAIKGKLITQDKLIKWYPQKVVSCPFCSRIPDSHEHLFFQCQMVSNLWEIVKRRARIKTNANRWTDIIKDMTMIKNQNSIWCIIGKLCLAATVYVVWQERNGRIFNNDKKDNVMLSKVIFDDVRARLVTLKTKQSKAIKTTEEEWDINALNLGSRPFHPVLPNKILSLAMGGNLFDKDFSCANEGVVFISSEDETTIGLRGKMTRKCSYLGRALHSRVEWYLVYQGVGNVAKKLWSGEW</sequence>
<gene>
    <name evidence="3" type="ORF">Tco_0909725</name>
</gene>
<dbReference type="CDD" id="cd01650">
    <property type="entry name" value="RT_nLTR_like"/>
    <property type="match status" value="1"/>
</dbReference>
<evidence type="ECO:0000313" key="4">
    <source>
        <dbReference type="Proteomes" id="UP001151760"/>
    </source>
</evidence>
<feature type="compositionally biased region" description="Basic residues" evidence="1">
    <location>
        <begin position="29"/>
        <end position="38"/>
    </location>
</feature>
<dbReference type="PROSITE" id="PS50878">
    <property type="entry name" value="RT_POL"/>
    <property type="match status" value="1"/>
</dbReference>
<feature type="compositionally biased region" description="Polar residues" evidence="1">
    <location>
        <begin position="98"/>
        <end position="107"/>
    </location>
</feature>
<keyword evidence="3" id="KW-0808">Transferase</keyword>
<keyword evidence="3" id="KW-0695">RNA-directed DNA polymerase</keyword>
<dbReference type="PANTHER" id="PTHR33116:SF84">
    <property type="entry name" value="RNA-DIRECTED DNA POLYMERASE"/>
    <property type="match status" value="1"/>
</dbReference>
<reference evidence="3" key="2">
    <citation type="submission" date="2022-01" db="EMBL/GenBank/DDBJ databases">
        <authorList>
            <person name="Yamashiro T."/>
            <person name="Shiraishi A."/>
            <person name="Satake H."/>
            <person name="Nakayama K."/>
        </authorList>
    </citation>
    <scope>NUCLEOTIDE SEQUENCE</scope>
</reference>
<dbReference type="SUPFAM" id="SSF56672">
    <property type="entry name" value="DNA/RNA polymerases"/>
    <property type="match status" value="1"/>
</dbReference>
<organism evidence="3 4">
    <name type="scientific">Tanacetum coccineum</name>
    <dbReference type="NCBI Taxonomy" id="301880"/>
    <lineage>
        <taxon>Eukaryota</taxon>
        <taxon>Viridiplantae</taxon>
        <taxon>Streptophyta</taxon>
        <taxon>Embryophyta</taxon>
        <taxon>Tracheophyta</taxon>
        <taxon>Spermatophyta</taxon>
        <taxon>Magnoliopsida</taxon>
        <taxon>eudicotyledons</taxon>
        <taxon>Gunneridae</taxon>
        <taxon>Pentapetalae</taxon>
        <taxon>asterids</taxon>
        <taxon>campanulids</taxon>
        <taxon>Asterales</taxon>
        <taxon>Asteraceae</taxon>
        <taxon>Asteroideae</taxon>
        <taxon>Anthemideae</taxon>
        <taxon>Anthemidinae</taxon>
        <taxon>Tanacetum</taxon>
    </lineage>
</organism>
<accession>A0ABQ5CQZ1</accession>